<proteinExistence type="predicted"/>
<reference evidence="4 5" key="1">
    <citation type="submission" date="2014-06" db="EMBL/GenBank/DDBJ databases">
        <title>Evolutionary Origins and Diversification of the Mycorrhizal Mutualists.</title>
        <authorList>
            <consortium name="DOE Joint Genome Institute"/>
            <consortium name="Mycorrhizal Genomics Consortium"/>
            <person name="Kohler A."/>
            <person name="Kuo A."/>
            <person name="Nagy L.G."/>
            <person name="Floudas D."/>
            <person name="Copeland A."/>
            <person name="Barry K.W."/>
            <person name="Cichocki N."/>
            <person name="Veneault-Fourrey C."/>
            <person name="LaButti K."/>
            <person name="Lindquist E.A."/>
            <person name="Lipzen A."/>
            <person name="Lundell T."/>
            <person name="Morin E."/>
            <person name="Murat C."/>
            <person name="Riley R."/>
            <person name="Ohm R."/>
            <person name="Sun H."/>
            <person name="Tunlid A."/>
            <person name="Henrissat B."/>
            <person name="Grigoriev I.V."/>
            <person name="Hibbett D.S."/>
            <person name="Martin F."/>
        </authorList>
    </citation>
    <scope>NUCLEOTIDE SEQUENCE [LARGE SCALE GENOMIC DNA]</scope>
    <source>
        <strain evidence="4 5">SS14</strain>
    </source>
</reference>
<feature type="compositionally biased region" description="Low complexity" evidence="2">
    <location>
        <begin position="151"/>
        <end position="162"/>
    </location>
</feature>
<dbReference type="EMBL" id="KN837330">
    <property type="protein sequence ID" value="KIJ27608.1"/>
    <property type="molecule type" value="Genomic_DNA"/>
</dbReference>
<sequence length="392" mass="42854">MAAGELSNGVLNQAGLNIHHPQTYDYHGLEASSCWTGPSSSQGMPASSDNFSALSAPNQSVYISYLSNLSPPNYAQEYYAGPTPTQWDPTPYNLDYTFKTPKETFQAHQVFGSYPINLPNYPTTDIGSLPNQDLTHVTPDASNPPSLVAGSSLNSSPLSSQSTSPYSAVYDFVTMGLNVANDSLQQWSGTNAVSSGPSSQFNALSLSREPRFEPFLVNAVEKKSKGKEIDPAERRKARAKKLRVLKNKKIRQPSTIPHIDAGNNPFYDPSSSIASTSTSSICKPDAKLICPDCTDTDTTYKSEKRLNAHFARSHTGAIHRCEHCSGVYSRTDSLGRHQRTCNGNVPPTRRGPKSSADPNAKHKKEEWGRFLNLAREKTKAYADFRASLVNTQ</sequence>
<dbReference type="InterPro" id="IPR013087">
    <property type="entry name" value="Znf_C2H2_type"/>
</dbReference>
<dbReference type="GO" id="GO:0008270">
    <property type="term" value="F:zinc ion binding"/>
    <property type="evidence" value="ECO:0007669"/>
    <property type="project" value="UniProtKB-KW"/>
</dbReference>
<protein>
    <recommendedName>
        <fullName evidence="3">C2H2-type domain-containing protein</fullName>
    </recommendedName>
</protein>
<dbReference type="Gene3D" id="3.30.160.60">
    <property type="entry name" value="Classic Zinc Finger"/>
    <property type="match status" value="1"/>
</dbReference>
<evidence type="ECO:0000256" key="2">
    <source>
        <dbReference type="SAM" id="MobiDB-lite"/>
    </source>
</evidence>
<keyword evidence="5" id="KW-1185">Reference proteome</keyword>
<accession>A0A0C9TEA6</accession>
<keyword evidence="1" id="KW-0862">Zinc</keyword>
<keyword evidence="1" id="KW-0479">Metal-binding</keyword>
<dbReference type="AlphaFoldDB" id="A0A0C9TEA6"/>
<evidence type="ECO:0000256" key="1">
    <source>
        <dbReference type="PROSITE-ProRule" id="PRU00042"/>
    </source>
</evidence>
<dbReference type="Proteomes" id="UP000054279">
    <property type="component" value="Unassembled WGS sequence"/>
</dbReference>
<organism evidence="4 5">
    <name type="scientific">Sphaerobolus stellatus (strain SS14)</name>
    <dbReference type="NCBI Taxonomy" id="990650"/>
    <lineage>
        <taxon>Eukaryota</taxon>
        <taxon>Fungi</taxon>
        <taxon>Dikarya</taxon>
        <taxon>Basidiomycota</taxon>
        <taxon>Agaricomycotina</taxon>
        <taxon>Agaricomycetes</taxon>
        <taxon>Phallomycetidae</taxon>
        <taxon>Geastrales</taxon>
        <taxon>Sphaerobolaceae</taxon>
        <taxon>Sphaerobolus</taxon>
    </lineage>
</organism>
<evidence type="ECO:0000313" key="4">
    <source>
        <dbReference type="EMBL" id="KIJ27608.1"/>
    </source>
</evidence>
<feature type="domain" description="C2H2-type" evidence="3">
    <location>
        <begin position="319"/>
        <end position="346"/>
    </location>
</feature>
<keyword evidence="1" id="KW-0863">Zinc-finger</keyword>
<evidence type="ECO:0000259" key="3">
    <source>
        <dbReference type="PROSITE" id="PS50157"/>
    </source>
</evidence>
<evidence type="ECO:0000313" key="5">
    <source>
        <dbReference type="Proteomes" id="UP000054279"/>
    </source>
</evidence>
<dbReference type="HOGENOM" id="CLU_704317_0_0_1"/>
<feature type="compositionally biased region" description="Polar residues" evidence="2">
    <location>
        <begin position="125"/>
        <end position="145"/>
    </location>
</feature>
<name>A0A0C9TEA6_SPHS4</name>
<feature type="region of interest" description="Disordered" evidence="2">
    <location>
        <begin position="125"/>
        <end position="162"/>
    </location>
</feature>
<gene>
    <name evidence="4" type="ORF">M422DRAFT_271209</name>
</gene>
<dbReference type="PROSITE" id="PS50157">
    <property type="entry name" value="ZINC_FINGER_C2H2_2"/>
    <property type="match status" value="1"/>
</dbReference>
<feature type="region of interest" description="Disordered" evidence="2">
    <location>
        <begin position="335"/>
        <end position="366"/>
    </location>
</feature>